<dbReference type="AlphaFoldDB" id="I7G8N8"/>
<reference evidence="1" key="1">
    <citation type="journal article" date="2007" name="PLoS Biol.">
        <title>Rate of evolution in brain-expressed genes in humans and other primates.</title>
        <authorList>
            <person name="Wang H.-Y."/>
            <person name="Chien H.-C."/>
            <person name="Osada N."/>
            <person name="Hashimoto K."/>
            <person name="Sugano S."/>
            <person name="Gojobori T."/>
            <person name="Chou C.-K."/>
            <person name="Tsai S.-F."/>
            <person name="Wu C.-I."/>
            <person name="Shen C.-K.J."/>
        </authorList>
    </citation>
    <scope>NUCLEOTIDE SEQUENCE</scope>
</reference>
<accession>I7G8N8</accession>
<organism evidence="1">
    <name type="scientific">Macaca fascicularis</name>
    <name type="common">Crab-eating macaque</name>
    <name type="synonym">Cynomolgus monkey</name>
    <dbReference type="NCBI Taxonomy" id="9541"/>
    <lineage>
        <taxon>Eukaryota</taxon>
        <taxon>Metazoa</taxon>
        <taxon>Chordata</taxon>
        <taxon>Craniata</taxon>
        <taxon>Vertebrata</taxon>
        <taxon>Euteleostomi</taxon>
        <taxon>Mammalia</taxon>
        <taxon>Eutheria</taxon>
        <taxon>Euarchontoglires</taxon>
        <taxon>Primates</taxon>
        <taxon>Haplorrhini</taxon>
        <taxon>Catarrhini</taxon>
        <taxon>Cercopithecidae</taxon>
        <taxon>Cercopithecinae</taxon>
        <taxon>Macaca</taxon>
    </lineage>
</organism>
<proteinExistence type="evidence at transcript level"/>
<protein>
    <submittedName>
        <fullName evidence="1">Macaca fascicularis brain cDNA clone: QmoA-12049, similar to human RAS p21 protein activator 2 (RASA2), mRNA, RefSeq: NM_006506.2</fullName>
    </submittedName>
</protein>
<sequence>MGVSLTLRGKISNIQYLINENISVLCWKISARHSHSYTIDCDTYSVVKFILGS</sequence>
<dbReference type="EMBL" id="AB174064">
    <property type="protein sequence ID" value="BAE91126.1"/>
    <property type="molecule type" value="mRNA"/>
</dbReference>
<evidence type="ECO:0000313" key="1">
    <source>
        <dbReference type="EMBL" id="BAE91126.1"/>
    </source>
</evidence>
<name>I7G8N8_MACFA</name>